<name>A0AAN2DBK7_RHIRH</name>
<evidence type="ECO:0000313" key="3">
    <source>
        <dbReference type="Proteomes" id="UP000528185"/>
    </source>
</evidence>
<protein>
    <submittedName>
        <fullName evidence="2">Uncharacterized protein</fullName>
    </submittedName>
</protein>
<dbReference type="RefSeq" id="WP_174064071.1">
    <property type="nucleotide sequence ID" value="NZ_CAICSX020000001.1"/>
</dbReference>
<dbReference type="Proteomes" id="UP000528185">
    <property type="component" value="Unassembled WGS sequence"/>
</dbReference>
<organism evidence="2 3">
    <name type="scientific">Rhizobium rhizogenes</name>
    <name type="common">Agrobacterium rhizogenes</name>
    <dbReference type="NCBI Taxonomy" id="359"/>
    <lineage>
        <taxon>Bacteria</taxon>
        <taxon>Pseudomonadati</taxon>
        <taxon>Pseudomonadota</taxon>
        <taxon>Alphaproteobacteria</taxon>
        <taxon>Hyphomicrobiales</taxon>
        <taxon>Rhizobiaceae</taxon>
        <taxon>Rhizobium/Agrobacterium group</taxon>
        <taxon>Rhizobium</taxon>
    </lineage>
</organism>
<accession>A0AAN2DBK7</accession>
<evidence type="ECO:0000313" key="2">
    <source>
        <dbReference type="EMBL" id="CAD0210262.1"/>
    </source>
</evidence>
<proteinExistence type="predicted"/>
<feature type="chain" id="PRO_5043048947" evidence="1">
    <location>
        <begin position="22"/>
        <end position="241"/>
    </location>
</feature>
<gene>
    <name evidence="2" type="ORF">AGRHK599_LOCUS277</name>
</gene>
<feature type="signal peptide" evidence="1">
    <location>
        <begin position="1"/>
        <end position="21"/>
    </location>
</feature>
<comment type="caution">
    <text evidence="2">The sequence shown here is derived from an EMBL/GenBank/DDBJ whole genome shotgun (WGS) entry which is preliminary data.</text>
</comment>
<keyword evidence="1" id="KW-0732">Signal</keyword>
<reference evidence="2 3" key="1">
    <citation type="submission" date="2020-06" db="EMBL/GenBank/DDBJ databases">
        <authorList>
            <person name="De Coninck B."/>
            <person name="Ibrahim H."/>
        </authorList>
    </citation>
    <scope>NUCLEOTIDE SEQUENCE [LARGE SCALE GENOMIC DNA]</scope>
    <source>
        <strain evidence="2">Ag_rhizogenes_K599</strain>
    </source>
</reference>
<dbReference type="EMBL" id="CAICSX020000001">
    <property type="protein sequence ID" value="CAD0210262.1"/>
    <property type="molecule type" value="Genomic_DNA"/>
</dbReference>
<evidence type="ECO:0000256" key="1">
    <source>
        <dbReference type="SAM" id="SignalP"/>
    </source>
</evidence>
<dbReference type="AlphaFoldDB" id="A0AAN2DBK7"/>
<sequence>MKTLLRMTLLSAVAVASPVHAGTLDTSILDLKVGMPFGNAMQWVKERIPNAKTLMADQARGSDGNRFFTYLQLTTSGTTSKGIEKLKAENGFLGETWTLYGGGPASGTQAVGIARSVRYENGKGPDVEEMRKALVARYGEPSKTEDDGEELYWVSKDTALNQSSSTCAPDYRSLKYSPDCGTYIFASIDAGRDRLVTELSISILDHDLAISTITAERAALQKAADEKMESDRQNRAAVPKL</sequence>